<dbReference type="WBParaSite" id="JU765_v2.g11256.t1">
    <property type="protein sequence ID" value="JU765_v2.g11256.t1"/>
    <property type="gene ID" value="JU765_v2.g11256"/>
</dbReference>
<evidence type="ECO:0000313" key="1">
    <source>
        <dbReference type="Proteomes" id="UP000887576"/>
    </source>
</evidence>
<dbReference type="Proteomes" id="UP000887576">
    <property type="component" value="Unplaced"/>
</dbReference>
<reference evidence="2" key="1">
    <citation type="submission" date="2022-11" db="UniProtKB">
        <authorList>
            <consortium name="WormBaseParasite"/>
        </authorList>
    </citation>
    <scope>IDENTIFICATION</scope>
</reference>
<organism evidence="1 2">
    <name type="scientific">Panagrolaimus sp. JU765</name>
    <dbReference type="NCBI Taxonomy" id="591449"/>
    <lineage>
        <taxon>Eukaryota</taxon>
        <taxon>Metazoa</taxon>
        <taxon>Ecdysozoa</taxon>
        <taxon>Nematoda</taxon>
        <taxon>Chromadorea</taxon>
        <taxon>Rhabditida</taxon>
        <taxon>Tylenchina</taxon>
        <taxon>Panagrolaimomorpha</taxon>
        <taxon>Panagrolaimoidea</taxon>
        <taxon>Panagrolaimidae</taxon>
        <taxon>Panagrolaimus</taxon>
    </lineage>
</organism>
<protein>
    <submittedName>
        <fullName evidence="2">Uncharacterized protein</fullName>
    </submittedName>
</protein>
<name>A0AC34PYN0_9BILA</name>
<accession>A0AC34PYN0</accession>
<evidence type="ECO:0000313" key="2">
    <source>
        <dbReference type="WBParaSite" id="JU765_v2.g11256.t1"/>
    </source>
</evidence>
<proteinExistence type="predicted"/>
<sequence>MDFSKKDKLDSLNLPKIEFTKLDDLSKRRFYELCFPVIRKKLWNCSKLTTNLGKKPVTYILLYMDIEAWDTYKGQYSLLEDNVVYSCRAEKTSFHNCKPEHLLEFRKHFEFYHYTVVFFDTKFDSNVLRTIPNLLGKKLHLSLYNPDCDFDFHFDMFKTKTTAEKMCFTMCNIFDCDSEKKLLKTKLYLDFLFIRNRGKQITDFKTLYLFVKNQQPGFKLIFLDTSYDSEELHRYFKPSKKKQKPNGIYKVKNLKLVNK</sequence>